<evidence type="ECO:0008006" key="4">
    <source>
        <dbReference type="Google" id="ProtNLM"/>
    </source>
</evidence>
<feature type="transmembrane region" description="Helical" evidence="1">
    <location>
        <begin position="12"/>
        <end position="29"/>
    </location>
</feature>
<accession>A0A3M7TCR8</accession>
<name>A0A3M7TCR8_9FLAO</name>
<proteinExistence type="predicted"/>
<evidence type="ECO:0000256" key="1">
    <source>
        <dbReference type="SAM" id="Phobius"/>
    </source>
</evidence>
<feature type="transmembrane region" description="Helical" evidence="1">
    <location>
        <begin position="285"/>
        <end position="305"/>
    </location>
</feature>
<keyword evidence="1" id="KW-0472">Membrane</keyword>
<comment type="caution">
    <text evidence="2">The sequence shown here is derived from an EMBL/GenBank/DDBJ whole genome shotgun (WGS) entry which is preliminary data.</text>
</comment>
<feature type="transmembrane region" description="Helical" evidence="1">
    <location>
        <begin position="119"/>
        <end position="137"/>
    </location>
</feature>
<feature type="transmembrane region" description="Helical" evidence="1">
    <location>
        <begin position="214"/>
        <end position="234"/>
    </location>
</feature>
<feature type="transmembrane region" description="Helical" evidence="1">
    <location>
        <begin position="94"/>
        <end position="113"/>
    </location>
</feature>
<feature type="transmembrane region" description="Helical" evidence="1">
    <location>
        <begin position="169"/>
        <end position="194"/>
    </location>
</feature>
<feature type="transmembrane region" description="Helical" evidence="1">
    <location>
        <begin position="375"/>
        <end position="404"/>
    </location>
</feature>
<evidence type="ECO:0000313" key="2">
    <source>
        <dbReference type="EMBL" id="RNA60766.1"/>
    </source>
</evidence>
<dbReference type="AlphaFoldDB" id="A0A3M7TCR8"/>
<organism evidence="2 3">
    <name type="scientific">Chryseobacterium nematophagum</name>
    <dbReference type="NCBI Taxonomy" id="2305228"/>
    <lineage>
        <taxon>Bacteria</taxon>
        <taxon>Pseudomonadati</taxon>
        <taxon>Bacteroidota</taxon>
        <taxon>Flavobacteriia</taxon>
        <taxon>Flavobacteriales</taxon>
        <taxon>Weeksellaceae</taxon>
        <taxon>Chryseobacterium group</taxon>
        <taxon>Chryseobacterium</taxon>
    </lineage>
</organism>
<dbReference type="Proteomes" id="UP000278775">
    <property type="component" value="Unassembled WGS sequence"/>
</dbReference>
<keyword evidence="1" id="KW-1133">Transmembrane helix</keyword>
<gene>
    <name evidence="2" type="ORF">D1631_01860</name>
</gene>
<keyword evidence="1" id="KW-0812">Transmembrane</keyword>
<evidence type="ECO:0000313" key="3">
    <source>
        <dbReference type="Proteomes" id="UP000278775"/>
    </source>
</evidence>
<feature type="transmembrane region" description="Helical" evidence="1">
    <location>
        <begin position="144"/>
        <end position="163"/>
    </location>
</feature>
<feature type="transmembrane region" description="Helical" evidence="1">
    <location>
        <begin position="254"/>
        <end position="273"/>
    </location>
</feature>
<reference evidence="2 3" key="1">
    <citation type="submission" date="2018-08" db="EMBL/GenBank/DDBJ databases">
        <title>Chryseobacterium nematophagum: a novel matrix digesting pathogen of nematodes.</title>
        <authorList>
            <person name="Page A."/>
            <person name="Roberts M."/>
            <person name="Felix M.-A."/>
            <person name="Weir W."/>
        </authorList>
    </citation>
    <scope>NUCLEOTIDE SEQUENCE [LARGE SCALE GENOMIC DNA]</scope>
    <source>
        <strain evidence="2 3">JUb129</strain>
    </source>
</reference>
<feature type="transmembrane region" description="Helical" evidence="1">
    <location>
        <begin position="343"/>
        <end position="363"/>
    </location>
</feature>
<feature type="transmembrane region" description="Helical" evidence="1">
    <location>
        <begin position="471"/>
        <end position="489"/>
    </location>
</feature>
<feature type="transmembrane region" description="Helical" evidence="1">
    <location>
        <begin position="416"/>
        <end position="434"/>
    </location>
</feature>
<dbReference type="EMBL" id="QWIU01000002">
    <property type="protein sequence ID" value="RNA60766.1"/>
    <property type="molecule type" value="Genomic_DNA"/>
</dbReference>
<protein>
    <recommendedName>
        <fullName evidence="4">Glycosyltransferase RgtA/B/C/D-like domain-containing protein</fullName>
    </recommendedName>
</protein>
<sequence length="498" mass="59056">MLKYLNKIQPIYYILGVFLLCLTLTFLGNDRFPFKYAKDFDEKSYLEIIRYLPDLFHHKSFDSYYISRLLVPGIAHYIIRFLQLDYSNETIQNIFLGLNFLSILLGCYYYFKIIKIKNYSSNLIAIGFCFLFVNFFVMKFSSFYSILMDMFGFTSGIILYYYYLTKKKILFYSFLLICMFIFPTTILIVLAVMLSNIITFNEKGLNINKNFNKWLWCILSFALLLLVSICYIRYDFITTKANADFANQMSQNLIPLTILTFIIFLYFAVKQLLQIANNVSIRYKGFIAPTFYLSIGILLFYFSASKYLSVNFQGTKAFSSTSFIANLLYQILSFPLKFMITHFIYYGLFVVFILFFQKVFFLYAKNNLDSFQKIIFTLFIIFSILGTETRQFLQLFPFVLFIFLDSLKNYKFSANLVLGIFIFQLIWSRFWYTIDLPEGFLFYALKDKDISDFPAQRYFQFQGPWLSETNSIWYGAIFIIIYLIAYTILKKSQQIKID</sequence>